<organism evidence="2 3">
    <name type="scientific">Daphnia pulex</name>
    <name type="common">Water flea</name>
    <dbReference type="NCBI Taxonomy" id="6669"/>
    <lineage>
        <taxon>Eukaryota</taxon>
        <taxon>Metazoa</taxon>
        <taxon>Ecdysozoa</taxon>
        <taxon>Arthropoda</taxon>
        <taxon>Crustacea</taxon>
        <taxon>Branchiopoda</taxon>
        <taxon>Diplostraca</taxon>
        <taxon>Cladocera</taxon>
        <taxon>Anomopoda</taxon>
        <taxon>Daphniidae</taxon>
        <taxon>Daphnia</taxon>
    </lineage>
</organism>
<dbReference type="Proteomes" id="UP000000305">
    <property type="component" value="Unassembled WGS sequence"/>
</dbReference>
<protein>
    <submittedName>
        <fullName evidence="2">Uncharacterized protein</fullName>
    </submittedName>
</protein>
<proteinExistence type="predicted"/>
<feature type="region of interest" description="Disordered" evidence="1">
    <location>
        <begin position="29"/>
        <end position="81"/>
    </location>
</feature>
<gene>
    <name evidence="2" type="ORF">DAPPUDRAFT_250789</name>
</gene>
<dbReference type="HOGENOM" id="CLU_2576277_0_0_1"/>
<name>E9GZA3_DAPPU</name>
<evidence type="ECO:0000256" key="1">
    <source>
        <dbReference type="SAM" id="MobiDB-lite"/>
    </source>
</evidence>
<evidence type="ECO:0000313" key="3">
    <source>
        <dbReference type="Proteomes" id="UP000000305"/>
    </source>
</evidence>
<sequence length="81" mass="9607">MKSVRRFRLKGPGYSACIERFRIAKEAFNRQKAKGEPTALSGHEKTERAETEHDEKTREVADREWEEQERAQREWDDNEVA</sequence>
<dbReference type="InParanoid" id="E9GZA3"/>
<dbReference type="AlphaFoldDB" id="E9GZA3"/>
<evidence type="ECO:0000313" key="2">
    <source>
        <dbReference type="EMBL" id="EFX75193.1"/>
    </source>
</evidence>
<feature type="compositionally biased region" description="Basic and acidic residues" evidence="1">
    <location>
        <begin position="42"/>
        <end position="75"/>
    </location>
</feature>
<dbReference type="KEGG" id="dpx:DAPPUDRAFT_250789"/>
<dbReference type="EMBL" id="GL732577">
    <property type="protein sequence ID" value="EFX75193.1"/>
    <property type="molecule type" value="Genomic_DNA"/>
</dbReference>
<keyword evidence="3" id="KW-1185">Reference proteome</keyword>
<reference evidence="2 3" key="1">
    <citation type="journal article" date="2011" name="Science">
        <title>The ecoresponsive genome of Daphnia pulex.</title>
        <authorList>
            <person name="Colbourne J.K."/>
            <person name="Pfrender M.E."/>
            <person name="Gilbert D."/>
            <person name="Thomas W.K."/>
            <person name="Tucker A."/>
            <person name="Oakley T.H."/>
            <person name="Tokishita S."/>
            <person name="Aerts A."/>
            <person name="Arnold G.J."/>
            <person name="Basu M.K."/>
            <person name="Bauer D.J."/>
            <person name="Caceres C.E."/>
            <person name="Carmel L."/>
            <person name="Casola C."/>
            <person name="Choi J.H."/>
            <person name="Detter J.C."/>
            <person name="Dong Q."/>
            <person name="Dusheyko S."/>
            <person name="Eads B.D."/>
            <person name="Frohlich T."/>
            <person name="Geiler-Samerotte K.A."/>
            <person name="Gerlach D."/>
            <person name="Hatcher P."/>
            <person name="Jogdeo S."/>
            <person name="Krijgsveld J."/>
            <person name="Kriventseva E.V."/>
            <person name="Kultz D."/>
            <person name="Laforsch C."/>
            <person name="Lindquist E."/>
            <person name="Lopez J."/>
            <person name="Manak J.R."/>
            <person name="Muller J."/>
            <person name="Pangilinan J."/>
            <person name="Patwardhan R.P."/>
            <person name="Pitluck S."/>
            <person name="Pritham E.J."/>
            <person name="Rechtsteiner A."/>
            <person name="Rho M."/>
            <person name="Rogozin I.B."/>
            <person name="Sakarya O."/>
            <person name="Salamov A."/>
            <person name="Schaack S."/>
            <person name="Shapiro H."/>
            <person name="Shiga Y."/>
            <person name="Skalitzky C."/>
            <person name="Smith Z."/>
            <person name="Souvorov A."/>
            <person name="Sung W."/>
            <person name="Tang Z."/>
            <person name="Tsuchiya D."/>
            <person name="Tu H."/>
            <person name="Vos H."/>
            <person name="Wang M."/>
            <person name="Wolf Y.I."/>
            <person name="Yamagata H."/>
            <person name="Yamada T."/>
            <person name="Ye Y."/>
            <person name="Shaw J.R."/>
            <person name="Andrews J."/>
            <person name="Crease T.J."/>
            <person name="Tang H."/>
            <person name="Lucas S.M."/>
            <person name="Robertson H.M."/>
            <person name="Bork P."/>
            <person name="Koonin E.V."/>
            <person name="Zdobnov E.M."/>
            <person name="Grigoriev I.V."/>
            <person name="Lynch M."/>
            <person name="Boore J.L."/>
        </authorList>
    </citation>
    <scope>NUCLEOTIDE SEQUENCE [LARGE SCALE GENOMIC DNA]</scope>
</reference>
<accession>E9GZA3</accession>